<sequence>MYLLTIIFRSLVAIAVSAAIPTVENTDLPWPLVPPQGLYEAKADIVAASPGEAFDTTSFGIRQEHDAEYAKRGAPGIGGHKILHSNVCIFPHTVTHCKLAIQFFNDMQHKQTLCCKDIENRGWNYAWNGCALENSLLIIGMKEFYVPPESCIAASCYDESEILLCNDNSVQVTIESSRIGLHISSILGACTEYNDKGHFSCGQEFNPTANYNVIVRRLDSKFICKPPEGYKPSSSESCKDHSRPSTKG</sequence>
<dbReference type="GeneID" id="19469558"/>
<dbReference type="AlphaFoldDB" id="S3D8N6"/>
<reference evidence="3 4" key="1">
    <citation type="journal article" date="2013" name="BMC Genomics">
        <title>Genomics-driven discovery of the pneumocandin biosynthetic gene cluster in the fungus Glarea lozoyensis.</title>
        <authorList>
            <person name="Chen L."/>
            <person name="Yue Q."/>
            <person name="Zhang X."/>
            <person name="Xiang M."/>
            <person name="Wang C."/>
            <person name="Li S."/>
            <person name="Che Y."/>
            <person name="Ortiz-Lopez F.J."/>
            <person name="Bills G.F."/>
            <person name="Liu X."/>
            <person name="An Z."/>
        </authorList>
    </citation>
    <scope>NUCLEOTIDE SEQUENCE [LARGE SCALE GENOMIC DNA]</scope>
    <source>
        <strain evidence="4">ATCC 20868 / MF5171</strain>
    </source>
</reference>
<evidence type="ECO:0000256" key="2">
    <source>
        <dbReference type="SAM" id="SignalP"/>
    </source>
</evidence>
<accession>S3D8N6</accession>
<dbReference type="HOGENOM" id="CLU_093543_0_0_1"/>
<feature type="compositionally biased region" description="Basic and acidic residues" evidence="1">
    <location>
        <begin position="237"/>
        <end position="248"/>
    </location>
</feature>
<gene>
    <name evidence="3" type="ORF">GLAREA_10512</name>
</gene>
<name>S3D8N6_GLAL2</name>
<evidence type="ECO:0000313" key="3">
    <source>
        <dbReference type="EMBL" id="EPE34817.1"/>
    </source>
</evidence>
<proteinExistence type="predicted"/>
<dbReference type="Proteomes" id="UP000016922">
    <property type="component" value="Unassembled WGS sequence"/>
</dbReference>
<dbReference type="KEGG" id="glz:GLAREA_10512"/>
<organism evidence="3 4">
    <name type="scientific">Glarea lozoyensis (strain ATCC 20868 / MF5171)</name>
    <dbReference type="NCBI Taxonomy" id="1116229"/>
    <lineage>
        <taxon>Eukaryota</taxon>
        <taxon>Fungi</taxon>
        <taxon>Dikarya</taxon>
        <taxon>Ascomycota</taxon>
        <taxon>Pezizomycotina</taxon>
        <taxon>Leotiomycetes</taxon>
        <taxon>Helotiales</taxon>
        <taxon>Helotiaceae</taxon>
        <taxon>Glarea</taxon>
    </lineage>
</organism>
<dbReference type="EMBL" id="KE145355">
    <property type="protein sequence ID" value="EPE34817.1"/>
    <property type="molecule type" value="Genomic_DNA"/>
</dbReference>
<evidence type="ECO:0000256" key="1">
    <source>
        <dbReference type="SAM" id="MobiDB-lite"/>
    </source>
</evidence>
<keyword evidence="2" id="KW-0732">Signal</keyword>
<evidence type="ECO:0000313" key="4">
    <source>
        <dbReference type="Proteomes" id="UP000016922"/>
    </source>
</evidence>
<feature type="signal peptide" evidence="2">
    <location>
        <begin position="1"/>
        <end position="19"/>
    </location>
</feature>
<keyword evidence="4" id="KW-1185">Reference proteome</keyword>
<feature type="region of interest" description="Disordered" evidence="1">
    <location>
        <begin position="228"/>
        <end position="248"/>
    </location>
</feature>
<protein>
    <submittedName>
        <fullName evidence="3">Uncharacterized protein</fullName>
    </submittedName>
</protein>
<dbReference type="RefSeq" id="XP_008077804.1">
    <property type="nucleotide sequence ID" value="XM_008079613.1"/>
</dbReference>
<feature type="chain" id="PRO_5004507945" evidence="2">
    <location>
        <begin position="20"/>
        <end position="248"/>
    </location>
</feature>